<evidence type="ECO:0008006" key="4">
    <source>
        <dbReference type="Google" id="ProtNLM"/>
    </source>
</evidence>
<sequence length="552" mass="59781">MSESHRRLLDLGPAAEKPEAGSGLPRELRKLKTWLGELPWANPDVALDQLQQALVDLATREGVSGADRWAAAEALRGPVLEVIALVSRRFLGVPLPLPPAGVAAARQVEALHRHLADACRRAAGGMCSSNGGLPMLRSGRVVSALERASHHYCEALSVAWATYRTPAHGAWLGLYRTHHFAESVSVADKEPAQPSSEHARTTRTHLVRSLLVALANPYAFDQDDQALLWRLSASYAPLCSLSPAGKDEDGGQWIAPVPVDADRGPGGLVDDPAQWLHLSFAAYQDDVANAIDQYDGDPASVVGLGRGRSLHQVPMSMLQQLRRAFGQRSARRHERLPGGHELEIVIGLAGLHFHLSGRDFDEFVRQAREHVIQVSDRAGWAQSGADAARAPLVRAEVLDQSLGGYRLGVRDEGLVRARVGELVGLSWRQAPTLAGLPRDWLVGVVRWLRYDDGGGVIVGVELLSRRAWPVALQPPSAADQAHSAVRAVELVTAQDEEHERGRFVVSLVDRPSGQVERLALSLAEGEADEEAMALGTVSRAGEYLILDEVAER</sequence>
<organism evidence="2 3">
    <name type="scientific">Alkalisalibacterium limincola</name>
    <dbReference type="NCBI Taxonomy" id="2699169"/>
    <lineage>
        <taxon>Bacteria</taxon>
        <taxon>Pseudomonadati</taxon>
        <taxon>Pseudomonadota</taxon>
        <taxon>Gammaproteobacteria</taxon>
        <taxon>Lysobacterales</taxon>
        <taxon>Lysobacteraceae</taxon>
        <taxon>Alkalisalibacterium</taxon>
    </lineage>
</organism>
<protein>
    <recommendedName>
        <fullName evidence="4">PilZ domain-containing protein</fullName>
    </recommendedName>
</protein>
<name>A0A5C8KYE5_9GAMM</name>
<accession>A0A5C8KYE5</accession>
<evidence type="ECO:0000256" key="1">
    <source>
        <dbReference type="SAM" id="MobiDB-lite"/>
    </source>
</evidence>
<evidence type="ECO:0000313" key="3">
    <source>
        <dbReference type="Proteomes" id="UP000321248"/>
    </source>
</evidence>
<gene>
    <name evidence="2" type="ORF">FU658_01690</name>
</gene>
<dbReference type="EMBL" id="VRTS01000001">
    <property type="protein sequence ID" value="TXK65837.1"/>
    <property type="molecule type" value="Genomic_DNA"/>
</dbReference>
<dbReference type="RefSeq" id="WP_147890510.1">
    <property type="nucleotide sequence ID" value="NZ_VRTS01000001.1"/>
</dbReference>
<comment type="caution">
    <text evidence="2">The sequence shown here is derived from an EMBL/GenBank/DDBJ whole genome shotgun (WGS) entry which is preliminary data.</text>
</comment>
<evidence type="ECO:0000313" key="2">
    <source>
        <dbReference type="EMBL" id="TXK65837.1"/>
    </source>
</evidence>
<proteinExistence type="predicted"/>
<reference evidence="2 3" key="1">
    <citation type="submission" date="2019-08" db="EMBL/GenBank/DDBJ databases">
        <authorList>
            <person name="Karlyshev A.V."/>
        </authorList>
    </citation>
    <scope>NUCLEOTIDE SEQUENCE [LARGE SCALE GENOMIC DNA]</scope>
    <source>
        <strain evidence="2 3">Alg18-2.2</strain>
    </source>
</reference>
<dbReference type="OrthoDB" id="5724405at2"/>
<feature type="region of interest" description="Disordered" evidence="1">
    <location>
        <begin position="1"/>
        <end position="23"/>
    </location>
</feature>
<dbReference type="Proteomes" id="UP000321248">
    <property type="component" value="Unassembled WGS sequence"/>
</dbReference>
<keyword evidence="3" id="KW-1185">Reference proteome</keyword>
<dbReference type="AlphaFoldDB" id="A0A5C8KYE5"/>